<dbReference type="InterPro" id="IPR021421">
    <property type="entry name" value="DUF3071"/>
</dbReference>
<dbReference type="GO" id="GO:0003677">
    <property type="term" value="F:DNA binding"/>
    <property type="evidence" value="ECO:0007669"/>
    <property type="project" value="UniProtKB-KW"/>
</dbReference>
<evidence type="ECO:0000256" key="1">
    <source>
        <dbReference type="SAM" id="MobiDB-lite"/>
    </source>
</evidence>
<gene>
    <name evidence="3" type="ORF">GCM10011600_06520</name>
</gene>
<feature type="domain" description="DUF3071" evidence="2">
    <location>
        <begin position="1"/>
        <end position="163"/>
    </location>
</feature>
<comment type="caution">
    <text evidence="3">The sequence shown here is derived from an EMBL/GenBank/DDBJ whole genome shotgun (WGS) entry which is preliminary data.</text>
</comment>
<keyword evidence="3" id="KW-0238">DNA-binding</keyword>
<name>A0A8J3GNQ9_9MICO</name>
<dbReference type="Proteomes" id="UP000617531">
    <property type="component" value="Unassembled WGS sequence"/>
</dbReference>
<feature type="compositionally biased region" description="Low complexity" evidence="1">
    <location>
        <begin position="216"/>
        <end position="230"/>
    </location>
</feature>
<dbReference type="InterPro" id="IPR047682">
    <property type="entry name" value="SepH-like"/>
</dbReference>
<dbReference type="AlphaFoldDB" id="A0A8J3GNQ9"/>
<dbReference type="NCBIfam" id="NF040712">
    <property type="entry name" value="SepH"/>
    <property type="match status" value="1"/>
</dbReference>
<sequence length="348" mass="37703">MEELKVIGVESGSLLVASEEGARYRVAIDDVLQSRLRQSSPEPGNVRKLSPREIQAHIRAGMSAEDVAAITGVPLDYVQRFEGPVLAEREFVIESALAVPVQLALETDPLGGGVTFGTVIRRRLADAHAIGERWASWKEEGGGWVVKLTFVAETIDHDARWSFDPKKSTLAPLNQEAITLSQQGDQPANLLPRLRAVPLDEQADAARFDSGAFTLTASDTTPSDSSFPDAQTGPLLEPVPYGRVGDVEPLPVKKNQTADLLEALRKRRGERDPMDPDPEESIATQPTTGVVRLIDVPLDGSDDVPIDSMRTKPTARDTGSQGRRGGKGRAAMPSWDEIVFGARTDDDL</sequence>
<protein>
    <submittedName>
        <fullName evidence="3">DNA-binding protein</fullName>
    </submittedName>
</protein>
<reference evidence="3" key="1">
    <citation type="journal article" date="2014" name="Int. J. Syst. Evol. Microbiol.">
        <title>Complete genome sequence of Corynebacterium casei LMG S-19264T (=DSM 44701T), isolated from a smear-ripened cheese.</title>
        <authorList>
            <consortium name="US DOE Joint Genome Institute (JGI-PGF)"/>
            <person name="Walter F."/>
            <person name="Albersmeier A."/>
            <person name="Kalinowski J."/>
            <person name="Ruckert C."/>
        </authorList>
    </citation>
    <scope>NUCLEOTIDE SEQUENCE</scope>
    <source>
        <strain evidence="3">CGMCC 1.16548</strain>
    </source>
</reference>
<keyword evidence="4" id="KW-1185">Reference proteome</keyword>
<evidence type="ECO:0000259" key="2">
    <source>
        <dbReference type="Pfam" id="PF11268"/>
    </source>
</evidence>
<accession>A0A8J3GNQ9</accession>
<dbReference type="RefSeq" id="WP_191281915.1">
    <property type="nucleotide sequence ID" value="NZ_BNAI01000001.1"/>
</dbReference>
<evidence type="ECO:0000313" key="3">
    <source>
        <dbReference type="EMBL" id="GHF08382.1"/>
    </source>
</evidence>
<reference evidence="3" key="2">
    <citation type="submission" date="2020-09" db="EMBL/GenBank/DDBJ databases">
        <authorList>
            <person name="Sun Q."/>
            <person name="Zhou Y."/>
        </authorList>
    </citation>
    <scope>NUCLEOTIDE SEQUENCE</scope>
    <source>
        <strain evidence="3">CGMCC 1.16548</strain>
    </source>
</reference>
<organism evidence="3 4">
    <name type="scientific">Pseudolysinimonas yzui</name>
    <dbReference type="NCBI Taxonomy" id="2708254"/>
    <lineage>
        <taxon>Bacteria</taxon>
        <taxon>Bacillati</taxon>
        <taxon>Actinomycetota</taxon>
        <taxon>Actinomycetes</taxon>
        <taxon>Micrococcales</taxon>
        <taxon>Microbacteriaceae</taxon>
        <taxon>Pseudolysinimonas</taxon>
    </lineage>
</organism>
<feature type="region of interest" description="Disordered" evidence="1">
    <location>
        <begin position="215"/>
        <end position="348"/>
    </location>
</feature>
<dbReference type="EMBL" id="BNAI01000001">
    <property type="protein sequence ID" value="GHF08382.1"/>
    <property type="molecule type" value="Genomic_DNA"/>
</dbReference>
<evidence type="ECO:0000313" key="4">
    <source>
        <dbReference type="Proteomes" id="UP000617531"/>
    </source>
</evidence>
<dbReference type="Pfam" id="PF11268">
    <property type="entry name" value="DUF3071"/>
    <property type="match status" value="1"/>
</dbReference>
<proteinExistence type="predicted"/>